<dbReference type="SUPFAM" id="SSF48452">
    <property type="entry name" value="TPR-like"/>
    <property type="match status" value="1"/>
</dbReference>
<dbReference type="RefSeq" id="WP_204070569.1">
    <property type="nucleotide sequence ID" value="NZ_BOOS01000047.1"/>
</dbReference>
<keyword evidence="1" id="KW-0805">Transcription regulation</keyword>
<dbReference type="InterPro" id="IPR016032">
    <property type="entry name" value="Sig_transdc_resp-reg_C-effctor"/>
</dbReference>
<dbReference type="SMART" id="SM01043">
    <property type="entry name" value="BTAD"/>
    <property type="match status" value="1"/>
</dbReference>
<proteinExistence type="predicted"/>
<protein>
    <recommendedName>
        <fullName evidence="3">Bacterial transcriptional activator domain-containing protein</fullName>
    </recommendedName>
</protein>
<gene>
    <name evidence="4" type="ORF">BJ981_002826</name>
</gene>
<evidence type="ECO:0000259" key="3">
    <source>
        <dbReference type="SMART" id="SM01043"/>
    </source>
</evidence>
<comment type="caution">
    <text evidence="4">The sequence shown here is derived from an EMBL/GenBank/DDBJ whole genome shotgun (WGS) entry which is preliminary data.</text>
</comment>
<reference evidence="4 5" key="1">
    <citation type="submission" date="2020-08" db="EMBL/GenBank/DDBJ databases">
        <title>Sequencing the genomes of 1000 actinobacteria strains.</title>
        <authorList>
            <person name="Klenk H.-P."/>
        </authorList>
    </citation>
    <scope>NUCLEOTIDE SEQUENCE [LARGE SCALE GENOMIC DNA]</scope>
    <source>
        <strain evidence="4 5">DSM 45790</strain>
    </source>
</reference>
<feature type="domain" description="Bacterial transcriptional activator" evidence="3">
    <location>
        <begin position="114"/>
        <end position="235"/>
    </location>
</feature>
<keyword evidence="5" id="KW-1185">Reference proteome</keyword>
<dbReference type="Gene3D" id="1.25.40.10">
    <property type="entry name" value="Tetratricopeptide repeat domain"/>
    <property type="match status" value="1"/>
</dbReference>
<dbReference type="SUPFAM" id="SSF46894">
    <property type="entry name" value="C-terminal effector domain of the bipartite response regulators"/>
    <property type="match status" value="1"/>
</dbReference>
<evidence type="ECO:0000313" key="5">
    <source>
        <dbReference type="Proteomes" id="UP000588112"/>
    </source>
</evidence>
<dbReference type="EMBL" id="JACHBR010000001">
    <property type="protein sequence ID" value="MBB5627127.1"/>
    <property type="molecule type" value="Genomic_DNA"/>
</dbReference>
<accession>A0A7W9DQ32</accession>
<evidence type="ECO:0000313" key="4">
    <source>
        <dbReference type="EMBL" id="MBB5627127.1"/>
    </source>
</evidence>
<dbReference type="InterPro" id="IPR005158">
    <property type="entry name" value="BTAD"/>
</dbReference>
<dbReference type="InterPro" id="IPR045535">
    <property type="entry name" value="ThsA_Macro"/>
</dbReference>
<dbReference type="Pfam" id="PF20016">
    <property type="entry name" value="ThsA_Macro"/>
    <property type="match status" value="1"/>
</dbReference>
<dbReference type="PANTHER" id="PTHR35807:SF1">
    <property type="entry name" value="TRANSCRIPTIONAL REGULATOR REDD"/>
    <property type="match status" value="1"/>
</dbReference>
<dbReference type="Proteomes" id="UP000588112">
    <property type="component" value="Unassembled WGS sequence"/>
</dbReference>
<sequence>MARIHVGVLGPATFHRDDREIRLTPLTVKLLLRLVAAQGERVSARQLYHDLWGAPVGRFGRLHRTEVQKRVLELRRAIEPGQQAGPSAVLRTEQLLNGREPESAYRLVLDGDQLDCREFEDLVNRAAHAAPATAVVLLSRALALWRGAPLPELSEAGFAAPLVHRLTVTHRAARQALVRAYIELSHPDLALPLAERLAAEDLDDAGAAETLRGLRETLRARHGDEVFRREFPRLRVTVVVKHGDLFAQDDANLVAGFGDTFDTTTDHDFVISKDSVQGQLLERLFRGDRELLDKELRRGLRQVTPVGRETVHDKPRGKRTRYPIGTVVPIPLPGRRVFAVAYCRQGNDYVTRSTADDLRLGLERLWASVMVHGLLKPVAIPLVGSKLARITELDWEQLMIMIIDTFVASCRDRTVTPELRIVIRPCDLARIRLSDVADHLNSLDEDGRPAHA</sequence>
<dbReference type="InterPro" id="IPR011990">
    <property type="entry name" value="TPR-like_helical_dom_sf"/>
</dbReference>
<dbReference type="InterPro" id="IPR036388">
    <property type="entry name" value="WH-like_DNA-bd_sf"/>
</dbReference>
<dbReference type="Gene3D" id="1.10.10.10">
    <property type="entry name" value="Winged helix-like DNA-binding domain superfamily/Winged helix DNA-binding domain"/>
    <property type="match status" value="1"/>
</dbReference>
<evidence type="ECO:0000256" key="2">
    <source>
        <dbReference type="ARBA" id="ARBA00023163"/>
    </source>
</evidence>
<dbReference type="Pfam" id="PF03704">
    <property type="entry name" value="BTAD"/>
    <property type="match status" value="1"/>
</dbReference>
<dbReference type="PANTHER" id="PTHR35807">
    <property type="entry name" value="TRANSCRIPTIONAL REGULATOR REDD-RELATED"/>
    <property type="match status" value="1"/>
</dbReference>
<name>A0A7W9DQ32_9ACTN</name>
<keyword evidence="2" id="KW-0804">Transcription</keyword>
<evidence type="ECO:0000256" key="1">
    <source>
        <dbReference type="ARBA" id="ARBA00023015"/>
    </source>
</evidence>
<dbReference type="GO" id="GO:0003677">
    <property type="term" value="F:DNA binding"/>
    <property type="evidence" value="ECO:0007669"/>
    <property type="project" value="InterPro"/>
</dbReference>
<organism evidence="4 5">
    <name type="scientific">Sphaerisporangium krabiense</name>
    <dbReference type="NCBI Taxonomy" id="763782"/>
    <lineage>
        <taxon>Bacteria</taxon>
        <taxon>Bacillati</taxon>
        <taxon>Actinomycetota</taxon>
        <taxon>Actinomycetes</taxon>
        <taxon>Streptosporangiales</taxon>
        <taxon>Streptosporangiaceae</taxon>
        <taxon>Sphaerisporangium</taxon>
    </lineage>
</organism>
<dbReference type="GO" id="GO:0006355">
    <property type="term" value="P:regulation of DNA-templated transcription"/>
    <property type="evidence" value="ECO:0007669"/>
    <property type="project" value="InterPro"/>
</dbReference>
<dbReference type="AlphaFoldDB" id="A0A7W9DQ32"/>
<dbReference type="InterPro" id="IPR051677">
    <property type="entry name" value="AfsR-DnrI-RedD_regulator"/>
</dbReference>